<feature type="region of interest" description="Disordered" evidence="1">
    <location>
        <begin position="90"/>
        <end position="165"/>
    </location>
</feature>
<dbReference type="AlphaFoldDB" id="A0A8H3CH57"/>
<proteinExistence type="predicted"/>
<dbReference type="EMBL" id="CAJMWX010001377">
    <property type="protein sequence ID" value="CAE6485433.1"/>
    <property type="molecule type" value="Genomic_DNA"/>
</dbReference>
<comment type="caution">
    <text evidence="2">The sequence shown here is derived from an EMBL/GenBank/DDBJ whole genome shotgun (WGS) entry which is preliminary data.</text>
</comment>
<feature type="compositionally biased region" description="Acidic residues" evidence="1">
    <location>
        <begin position="116"/>
        <end position="149"/>
    </location>
</feature>
<evidence type="ECO:0000256" key="1">
    <source>
        <dbReference type="SAM" id="MobiDB-lite"/>
    </source>
</evidence>
<organism evidence="2 3">
    <name type="scientific">Rhizoctonia solani</name>
    <dbReference type="NCBI Taxonomy" id="456999"/>
    <lineage>
        <taxon>Eukaryota</taxon>
        <taxon>Fungi</taxon>
        <taxon>Dikarya</taxon>
        <taxon>Basidiomycota</taxon>
        <taxon>Agaricomycotina</taxon>
        <taxon>Agaricomycetes</taxon>
        <taxon>Cantharellales</taxon>
        <taxon>Ceratobasidiaceae</taxon>
        <taxon>Rhizoctonia</taxon>
    </lineage>
</organism>
<feature type="region of interest" description="Disordered" evidence="1">
    <location>
        <begin position="184"/>
        <end position="207"/>
    </location>
</feature>
<protein>
    <submittedName>
        <fullName evidence="2">Uncharacterized protein</fullName>
    </submittedName>
</protein>
<evidence type="ECO:0000313" key="2">
    <source>
        <dbReference type="EMBL" id="CAE6485433.1"/>
    </source>
</evidence>
<accession>A0A8H3CH57</accession>
<dbReference type="Proteomes" id="UP000663888">
    <property type="component" value="Unassembled WGS sequence"/>
</dbReference>
<gene>
    <name evidence="2" type="ORF">RDB_LOCUS131021</name>
</gene>
<sequence length="291" mass="33948">MPMVRTLTKNKQRASVRAAPGRTAPRISKPANSPFPEYIEYKDGLYRCLLCKSRTLEKYMWLNRSGMYQHEKRGTRHKQSVKEWLEDGAKGVQLDTDESEEEEDEDSSLDQLEPSELSELDEEQSECEDSVEVEEPEPEVEEPEPEPILEEPKTPTLYYPTTSWDEPVNQGVRVEFDNLQPVDCEPQLQEPRPQEPQPQEPQLQETINIPEVKEKVVKWDGTFQACVYGSTKTNGYYTCIWCNLPDMPQRKYRRCKRAMKALHEKPTQTMENNLELEDLDPPPYQLLYPSY</sequence>
<feature type="region of interest" description="Disordered" evidence="1">
    <location>
        <begin position="1"/>
        <end position="31"/>
    </location>
</feature>
<name>A0A8H3CH57_9AGAM</name>
<evidence type="ECO:0000313" key="3">
    <source>
        <dbReference type="Proteomes" id="UP000663888"/>
    </source>
</evidence>
<reference evidence="2" key="1">
    <citation type="submission" date="2021-01" db="EMBL/GenBank/DDBJ databases">
        <authorList>
            <person name="Kaushik A."/>
        </authorList>
    </citation>
    <scope>NUCLEOTIDE SEQUENCE</scope>
    <source>
        <strain evidence="2">AG4-R118</strain>
    </source>
</reference>
<feature type="compositionally biased region" description="Acidic residues" evidence="1">
    <location>
        <begin position="95"/>
        <end position="108"/>
    </location>
</feature>